<dbReference type="EMBL" id="CP137640">
    <property type="protein sequence ID" value="WVX84151.1"/>
    <property type="molecule type" value="Genomic_DNA"/>
</dbReference>
<keyword evidence="1" id="KW-0175">Coiled coil</keyword>
<dbReference type="InterPro" id="IPR019060">
    <property type="entry name" value="DUF2382"/>
</dbReference>
<dbReference type="RefSeq" id="WP_338453023.1">
    <property type="nucleotide sequence ID" value="NZ_CP137640.1"/>
</dbReference>
<dbReference type="Pfam" id="PF09557">
    <property type="entry name" value="DUF2382"/>
    <property type="match status" value="1"/>
</dbReference>
<evidence type="ECO:0000313" key="4">
    <source>
        <dbReference type="Proteomes" id="UP001357223"/>
    </source>
</evidence>
<name>A0ABZ2CM27_9BACI</name>
<evidence type="ECO:0000259" key="2">
    <source>
        <dbReference type="Pfam" id="PF09557"/>
    </source>
</evidence>
<keyword evidence="4" id="KW-1185">Reference proteome</keyword>
<evidence type="ECO:0000313" key="3">
    <source>
        <dbReference type="EMBL" id="WVX84151.1"/>
    </source>
</evidence>
<evidence type="ECO:0000256" key="1">
    <source>
        <dbReference type="SAM" id="Coils"/>
    </source>
</evidence>
<dbReference type="Proteomes" id="UP001357223">
    <property type="component" value="Chromosome"/>
</dbReference>
<proteinExistence type="predicted"/>
<feature type="coiled-coil region" evidence="1">
    <location>
        <begin position="136"/>
        <end position="163"/>
    </location>
</feature>
<gene>
    <name evidence="3" type="ORF">R4Z09_14820</name>
</gene>
<feature type="domain" description="DUF2382" evidence="2">
    <location>
        <begin position="52"/>
        <end position="160"/>
    </location>
</feature>
<dbReference type="NCBIfam" id="TIGR02271">
    <property type="entry name" value="YsnF/AvaK domain"/>
    <property type="match status" value="1"/>
</dbReference>
<reference evidence="3 4" key="1">
    <citation type="submission" date="2023-10" db="EMBL/GenBank/DDBJ databases">
        <title>Niallia locisalis sp.nov. isolated from a salt pond sample.</title>
        <authorList>
            <person name="Li X.-J."/>
            <person name="Dong L."/>
        </authorList>
    </citation>
    <scope>NUCLEOTIDE SEQUENCE [LARGE SCALE GENOMIC DNA]</scope>
    <source>
        <strain evidence="3 4">DSM 29761</strain>
    </source>
</reference>
<dbReference type="PANTHER" id="PTHR38463:SF1">
    <property type="entry name" value="STRESS RESPONSE PROTEIN YSNF"/>
    <property type="match status" value="1"/>
</dbReference>
<protein>
    <submittedName>
        <fullName evidence="3">YsnF/AvaK domain-containing protein</fullName>
    </submittedName>
</protein>
<dbReference type="PANTHER" id="PTHR38463">
    <property type="entry name" value="STRESS RESPONSE PROTEIN YSNF"/>
    <property type="match status" value="1"/>
</dbReference>
<sequence length="172" mass="20025">MYDQNTSLRRFSAWAFWIFLFNDEETQKETQKKVREVDRTADTEFAAEDAHLDLREEEMDIDKYRVDTGDVTLHKHIVEEEKSVDVPVFHDQVVIEQRAVDHKPSDEPITEEETVHIPVTAEKIDVEKHTVVTGEVSAHKRSVQETEQVREVLRKEVADVESHGTTDLIKED</sequence>
<organism evidence="3 4">
    <name type="scientific">Niallia oryzisoli</name>
    <dbReference type="NCBI Taxonomy" id="1737571"/>
    <lineage>
        <taxon>Bacteria</taxon>
        <taxon>Bacillati</taxon>
        <taxon>Bacillota</taxon>
        <taxon>Bacilli</taxon>
        <taxon>Bacillales</taxon>
        <taxon>Bacillaceae</taxon>
        <taxon>Niallia</taxon>
    </lineage>
</organism>
<dbReference type="InterPro" id="IPR052967">
    <property type="entry name" value="Stress_Response_Assoc"/>
</dbReference>
<accession>A0ABZ2CM27</accession>